<dbReference type="PATRIC" id="fig|217031.4.peg.4410"/>
<dbReference type="SUPFAM" id="SSF88713">
    <property type="entry name" value="Glycoside hydrolase/deacetylase"/>
    <property type="match status" value="1"/>
</dbReference>
<dbReference type="CDD" id="cd10944">
    <property type="entry name" value="CE4_SmPgdA_like"/>
    <property type="match status" value="1"/>
</dbReference>
<comment type="caution">
    <text evidence="2">The sequence shown here is derived from an EMBL/GenBank/DDBJ whole genome shotgun (WGS) entry which is preliminary data.</text>
</comment>
<dbReference type="STRING" id="217031.ABB05_12510"/>
<proteinExistence type="predicted"/>
<feature type="domain" description="NodB homology" evidence="1">
    <location>
        <begin position="73"/>
        <end position="257"/>
    </location>
</feature>
<dbReference type="Gene3D" id="3.20.20.370">
    <property type="entry name" value="Glycoside hydrolase/deacetylase"/>
    <property type="match status" value="1"/>
</dbReference>
<dbReference type="InterPro" id="IPR050248">
    <property type="entry name" value="Polysacc_deacetylase_ArnD"/>
</dbReference>
<dbReference type="Proteomes" id="UP000077881">
    <property type="component" value="Unassembled WGS sequence"/>
</dbReference>
<dbReference type="GO" id="GO:0016810">
    <property type="term" value="F:hydrolase activity, acting on carbon-nitrogen (but not peptide) bonds"/>
    <property type="evidence" value="ECO:0007669"/>
    <property type="project" value="InterPro"/>
</dbReference>
<dbReference type="InterPro" id="IPR011330">
    <property type="entry name" value="Glyco_hydro/deAcase_b/a-brl"/>
</dbReference>
<evidence type="ECO:0000313" key="3">
    <source>
        <dbReference type="EMBL" id="OAK70202.1"/>
    </source>
</evidence>
<dbReference type="PANTHER" id="PTHR10587">
    <property type="entry name" value="GLYCOSYL TRANSFERASE-RELATED"/>
    <property type="match status" value="1"/>
</dbReference>
<dbReference type="OrthoDB" id="258610at2"/>
<keyword evidence="5" id="KW-1185">Reference proteome</keyword>
<dbReference type="EMBL" id="LDJR01000051">
    <property type="protein sequence ID" value="OAK70202.1"/>
    <property type="molecule type" value="Genomic_DNA"/>
</dbReference>
<dbReference type="PANTHER" id="PTHR10587:SF125">
    <property type="entry name" value="POLYSACCHARIDE DEACETYLASE YHEN-RELATED"/>
    <property type="match status" value="1"/>
</dbReference>
<dbReference type="PROSITE" id="PS51677">
    <property type="entry name" value="NODB"/>
    <property type="match status" value="1"/>
</dbReference>
<evidence type="ECO:0000313" key="4">
    <source>
        <dbReference type="Proteomes" id="UP000053881"/>
    </source>
</evidence>
<protein>
    <submittedName>
        <fullName evidence="2">Carbohydrate esterase</fullName>
    </submittedName>
</protein>
<dbReference type="EMBL" id="LGPB01000103">
    <property type="protein sequence ID" value="KRG12022.1"/>
    <property type="molecule type" value="Genomic_DNA"/>
</dbReference>
<sequence>MLIVFISEQIGEKRAQAIKNQHVAIQQNKQSKEEENLTTTDIQIDKKRIDDESQVSEDIKKKSSFTTALETGKVVYLTFDDGPDPLATTEIISLLHKYNAKATFFMLEPNMANNPELVQKMLEEGHVLGVHGVSHEVSKVYQSPQSFVAEMEQAIGFIEDTTGVETKMVRAPYGSKPYITPPFKLASDQADYRLWDWNIDSVDWKSTNGEYVQNVINQVNQLVGKEPLVVLLHEKPTTAAHLEKLLKYFQENNYEMKAIDETMEPLQFK</sequence>
<organism evidence="2 4">
    <name type="scientific">Lederbergia galactosidilytica</name>
    <dbReference type="NCBI Taxonomy" id="217031"/>
    <lineage>
        <taxon>Bacteria</taxon>
        <taxon>Bacillati</taxon>
        <taxon>Bacillota</taxon>
        <taxon>Bacilli</taxon>
        <taxon>Bacillales</taxon>
        <taxon>Bacillaceae</taxon>
        <taxon>Lederbergia</taxon>
    </lineage>
</organism>
<dbReference type="AlphaFoldDB" id="A0A0Q9XUM5"/>
<name>A0A0Q9XUM5_9BACI</name>
<reference evidence="3 5" key="1">
    <citation type="submission" date="2015-05" db="EMBL/GenBank/DDBJ databases">
        <title>Comparison of genome.</title>
        <authorList>
            <person name="Zheng Z."/>
            <person name="Sun M."/>
        </authorList>
    </citation>
    <scope>NUCLEOTIDE SEQUENCE [LARGE SCALE GENOMIC DNA]</scope>
    <source>
        <strain evidence="3 5">G25-74</strain>
    </source>
</reference>
<dbReference type="InterPro" id="IPR002509">
    <property type="entry name" value="NODB_dom"/>
</dbReference>
<accession>A0A0Q9XUM5</accession>
<dbReference type="Pfam" id="PF01522">
    <property type="entry name" value="Polysacc_deac_1"/>
    <property type="match status" value="1"/>
</dbReference>
<gene>
    <name evidence="3" type="ORF">ABB05_12510</name>
    <name evidence="2" type="ORF">ACA29_13195</name>
</gene>
<dbReference type="GO" id="GO:0005975">
    <property type="term" value="P:carbohydrate metabolic process"/>
    <property type="evidence" value="ECO:0007669"/>
    <property type="project" value="InterPro"/>
</dbReference>
<evidence type="ECO:0000259" key="1">
    <source>
        <dbReference type="PROSITE" id="PS51677"/>
    </source>
</evidence>
<dbReference type="Proteomes" id="UP000053881">
    <property type="component" value="Unassembled WGS sequence"/>
</dbReference>
<reference evidence="2 4" key="2">
    <citation type="submission" date="2015-06" db="EMBL/GenBank/DDBJ databases">
        <title>Genome sequencing project of Bacillus galactosidilyticus PL133.</title>
        <authorList>
            <person name="Gaiero J."/>
            <person name="Nicol R."/>
            <person name="Habash M."/>
        </authorList>
    </citation>
    <scope>NUCLEOTIDE SEQUENCE [LARGE SCALE GENOMIC DNA]</scope>
    <source>
        <strain evidence="2 4">PL133</strain>
    </source>
</reference>
<evidence type="ECO:0000313" key="5">
    <source>
        <dbReference type="Proteomes" id="UP000077881"/>
    </source>
</evidence>
<evidence type="ECO:0000313" key="2">
    <source>
        <dbReference type="EMBL" id="KRG12022.1"/>
    </source>
</evidence>